<evidence type="ECO:0000256" key="3">
    <source>
        <dbReference type="ARBA" id="ARBA00029447"/>
    </source>
</evidence>
<dbReference type="SMART" id="SM00091">
    <property type="entry name" value="PAS"/>
    <property type="match status" value="3"/>
</dbReference>
<feature type="coiled-coil region" evidence="5">
    <location>
        <begin position="413"/>
        <end position="469"/>
    </location>
</feature>
<dbReference type="InterPro" id="IPR004090">
    <property type="entry name" value="Chemotax_Me-accpt_rcpt"/>
</dbReference>
<accession>A0ABQ6HEG2</accession>
<feature type="region of interest" description="Disordered" evidence="6">
    <location>
        <begin position="642"/>
        <end position="662"/>
    </location>
</feature>
<dbReference type="PROSITE" id="PS50113">
    <property type="entry name" value="PAC"/>
    <property type="match status" value="3"/>
</dbReference>
<feature type="compositionally biased region" description="Polar residues" evidence="6">
    <location>
        <begin position="642"/>
        <end position="658"/>
    </location>
</feature>
<dbReference type="Pfam" id="PF08447">
    <property type="entry name" value="PAS_3"/>
    <property type="match status" value="2"/>
</dbReference>
<dbReference type="InterPro" id="IPR003660">
    <property type="entry name" value="HAMP_dom"/>
</dbReference>
<dbReference type="InterPro" id="IPR035965">
    <property type="entry name" value="PAS-like_dom_sf"/>
</dbReference>
<evidence type="ECO:0000259" key="8">
    <source>
        <dbReference type="PROSITE" id="PS50112"/>
    </source>
</evidence>
<organism evidence="11 12">
    <name type="scientific">Thalassotalea loyana</name>
    <dbReference type="NCBI Taxonomy" id="280483"/>
    <lineage>
        <taxon>Bacteria</taxon>
        <taxon>Pseudomonadati</taxon>
        <taxon>Pseudomonadota</taxon>
        <taxon>Gammaproteobacteria</taxon>
        <taxon>Alteromonadales</taxon>
        <taxon>Colwelliaceae</taxon>
        <taxon>Thalassotalea</taxon>
    </lineage>
</organism>
<dbReference type="InterPro" id="IPR000014">
    <property type="entry name" value="PAS"/>
</dbReference>
<proteinExistence type="inferred from homology"/>
<gene>
    <name evidence="11" type="ORF">tloyanaT_27310</name>
</gene>
<evidence type="ECO:0000256" key="5">
    <source>
        <dbReference type="SAM" id="Coils"/>
    </source>
</evidence>
<dbReference type="Gene3D" id="1.10.287.950">
    <property type="entry name" value="Methyl-accepting chemotaxis protein"/>
    <property type="match status" value="1"/>
</dbReference>
<comment type="caution">
    <text evidence="11">The sequence shown here is derived from an EMBL/GenBank/DDBJ whole genome shotgun (WGS) entry which is preliminary data.</text>
</comment>
<comment type="similarity">
    <text evidence="3">Belongs to the methyl-accepting chemotaxis (MCP) protein family.</text>
</comment>
<dbReference type="InterPro" id="IPR051310">
    <property type="entry name" value="MCP_chemotaxis"/>
</dbReference>
<evidence type="ECO:0000256" key="2">
    <source>
        <dbReference type="ARBA" id="ARBA00023224"/>
    </source>
</evidence>
<dbReference type="RefSeq" id="WP_284299546.1">
    <property type="nucleotide sequence ID" value="NZ_BSSV01000006.1"/>
</dbReference>
<dbReference type="EMBL" id="BSSV01000006">
    <property type="protein sequence ID" value="GLX86478.1"/>
    <property type="molecule type" value="Genomic_DNA"/>
</dbReference>
<dbReference type="NCBIfam" id="TIGR00229">
    <property type="entry name" value="sensory_box"/>
    <property type="match status" value="3"/>
</dbReference>
<dbReference type="PANTHER" id="PTHR43531:SF14">
    <property type="entry name" value="METHYL-ACCEPTING CHEMOTAXIS PROTEIN I-RELATED"/>
    <property type="match status" value="1"/>
</dbReference>
<dbReference type="Pfam" id="PF00015">
    <property type="entry name" value="MCPsignal"/>
    <property type="match status" value="1"/>
</dbReference>
<keyword evidence="12" id="KW-1185">Reference proteome</keyword>
<feature type="domain" description="Methyl-accepting transducer" evidence="7">
    <location>
        <begin position="430"/>
        <end position="659"/>
    </location>
</feature>
<dbReference type="CDD" id="cd11386">
    <property type="entry name" value="MCP_signal"/>
    <property type="match status" value="1"/>
</dbReference>
<dbReference type="PROSITE" id="PS50885">
    <property type="entry name" value="HAMP"/>
    <property type="match status" value="1"/>
</dbReference>
<evidence type="ECO:0000256" key="1">
    <source>
        <dbReference type="ARBA" id="ARBA00022481"/>
    </source>
</evidence>
<evidence type="ECO:0000313" key="11">
    <source>
        <dbReference type="EMBL" id="GLX86478.1"/>
    </source>
</evidence>
<dbReference type="Proteomes" id="UP001157134">
    <property type="component" value="Unassembled WGS sequence"/>
</dbReference>
<dbReference type="InterPro" id="IPR013656">
    <property type="entry name" value="PAS_4"/>
</dbReference>
<dbReference type="CDD" id="cd00130">
    <property type="entry name" value="PAS"/>
    <property type="match status" value="3"/>
</dbReference>
<name>A0ABQ6HEG2_9GAMM</name>
<dbReference type="SUPFAM" id="SSF58104">
    <property type="entry name" value="Methyl-accepting chemotaxis protein (MCP) signaling domain"/>
    <property type="match status" value="1"/>
</dbReference>
<dbReference type="CDD" id="cd06225">
    <property type="entry name" value="HAMP"/>
    <property type="match status" value="1"/>
</dbReference>
<feature type="domain" description="HAMP" evidence="10">
    <location>
        <begin position="373"/>
        <end position="425"/>
    </location>
</feature>
<dbReference type="PROSITE" id="PS50111">
    <property type="entry name" value="CHEMOTAXIS_TRANSDUC_2"/>
    <property type="match status" value="1"/>
</dbReference>
<dbReference type="InterPro" id="IPR013655">
    <property type="entry name" value="PAS_fold_3"/>
</dbReference>
<feature type="domain" description="PAS" evidence="8">
    <location>
        <begin position="29"/>
        <end position="59"/>
    </location>
</feature>
<dbReference type="InterPro" id="IPR001610">
    <property type="entry name" value="PAC"/>
</dbReference>
<evidence type="ECO:0000256" key="4">
    <source>
        <dbReference type="PROSITE-ProRule" id="PRU00284"/>
    </source>
</evidence>
<dbReference type="PANTHER" id="PTHR43531">
    <property type="entry name" value="PROTEIN ICFG"/>
    <property type="match status" value="1"/>
</dbReference>
<feature type="domain" description="PAC" evidence="9">
    <location>
        <begin position="332"/>
        <end position="384"/>
    </location>
</feature>
<evidence type="ECO:0000259" key="10">
    <source>
        <dbReference type="PROSITE" id="PS50885"/>
    </source>
</evidence>
<feature type="domain" description="PAS" evidence="8">
    <location>
        <begin position="151"/>
        <end position="190"/>
    </location>
</feature>
<dbReference type="Pfam" id="PF00672">
    <property type="entry name" value="HAMP"/>
    <property type="match status" value="1"/>
</dbReference>
<dbReference type="PRINTS" id="PR00260">
    <property type="entry name" value="CHEMTRNSDUCR"/>
</dbReference>
<dbReference type="SUPFAM" id="SSF55785">
    <property type="entry name" value="PYP-like sensor domain (PAS domain)"/>
    <property type="match status" value="3"/>
</dbReference>
<dbReference type="InterPro" id="IPR000700">
    <property type="entry name" value="PAS-assoc_C"/>
</dbReference>
<evidence type="ECO:0000256" key="6">
    <source>
        <dbReference type="SAM" id="MobiDB-lite"/>
    </source>
</evidence>
<reference evidence="11 12" key="1">
    <citation type="submission" date="2023-03" db="EMBL/GenBank/DDBJ databases">
        <title>Thalassotalea loyana LMG 22536T draft genome sequence.</title>
        <authorList>
            <person name="Sawabe T."/>
        </authorList>
    </citation>
    <scope>NUCLEOTIDE SEQUENCE [LARGE SCALE GENOMIC DNA]</scope>
    <source>
        <strain evidence="11 12">LMG 22536</strain>
    </source>
</reference>
<feature type="domain" description="PAC" evidence="9">
    <location>
        <begin position="88"/>
        <end position="140"/>
    </location>
</feature>
<evidence type="ECO:0000259" key="7">
    <source>
        <dbReference type="PROSITE" id="PS50111"/>
    </source>
</evidence>
<dbReference type="SMART" id="SM00283">
    <property type="entry name" value="MA"/>
    <property type="match status" value="1"/>
</dbReference>
<keyword evidence="5" id="KW-0175">Coiled coil</keyword>
<protein>
    <submittedName>
        <fullName evidence="11">Methyl-accepting chemotaxis protein</fullName>
    </submittedName>
</protein>
<evidence type="ECO:0000313" key="12">
    <source>
        <dbReference type="Proteomes" id="UP001157134"/>
    </source>
</evidence>
<feature type="domain" description="PAC" evidence="9">
    <location>
        <begin position="210"/>
        <end position="262"/>
    </location>
</feature>
<feature type="domain" description="PAS" evidence="8">
    <location>
        <begin position="256"/>
        <end position="303"/>
    </location>
</feature>
<dbReference type="PROSITE" id="PS50112">
    <property type="entry name" value="PAS"/>
    <property type="match status" value="3"/>
</dbReference>
<dbReference type="SMART" id="SM00086">
    <property type="entry name" value="PAC"/>
    <property type="match status" value="3"/>
</dbReference>
<keyword evidence="2 4" id="KW-0807">Transducer</keyword>
<dbReference type="InterPro" id="IPR004089">
    <property type="entry name" value="MCPsignal_dom"/>
</dbReference>
<sequence length="692" mass="75448">MTSSSNNSSNYDLQKLKAQVAALNKVQAVIEFDLDGNIITANDNFLSTMGYTLDEIVGQHHSMFAADGYADTQEYKDFWVKLNQGDFDTGEYKRIGKNGKEVWIQASYNPILDTDGEPVGVIKFATDITEQKIQQADFQGQISAIGKSQAVIEFNLDGTILTANDNFLATVGYTLDEIVGQHHSMFAEPEYAKSSEYKAFWQSLSEGKYDAGEYKRLGKHGKEIWIHASYNPILDYNGNPYKVVKYATDITADKLQQANYSGQIQAISKSQAVIEFNLDGTIINANENFLITLGYSLDEIKGKHHSMFAEPQYSQSAEYKAFWEKLGQGEYDTGEYKRIGKGGKEIWIQASYNPILDLNGKPYKVVKYATDITARKQAIAGIKNSIISLSNGDLTTRIENDLGKEFGVLGDAMNDLQDDLNVMISEIRAASDNVFDASSKLTQGSNELSKRTESQAASLEETASAMEELTSTVNQNATSAQEATKLSTNAMNKASAGGDVVNNAIDAMDAIEKSSKKISDIISVIDEIAFQTNLLALNAAVEAARAGEQGRGFAVVASEVRNLAQRSASAAKEIKGLISESVEAVNQGSKLVDNTGQTFSELVEAVKDVVTIISDISTASTEQATGISEVSRTISEMDAMTQQNSSLVEQTTSSSQAMEEQAKGLQEQVASFTIKSQDTTLSKSRKTLRQVV</sequence>
<keyword evidence="1" id="KW-0488">Methylation</keyword>
<evidence type="ECO:0000259" key="9">
    <source>
        <dbReference type="PROSITE" id="PS50113"/>
    </source>
</evidence>
<dbReference type="Gene3D" id="3.30.450.20">
    <property type="entry name" value="PAS domain"/>
    <property type="match status" value="3"/>
</dbReference>
<dbReference type="Pfam" id="PF08448">
    <property type="entry name" value="PAS_4"/>
    <property type="match status" value="1"/>
</dbReference>